<dbReference type="InterPro" id="IPR036047">
    <property type="entry name" value="F-box-like_dom_sf"/>
</dbReference>
<dbReference type="Proteomes" id="UP001632038">
    <property type="component" value="Unassembled WGS sequence"/>
</dbReference>
<keyword evidence="3" id="KW-1185">Reference proteome</keyword>
<proteinExistence type="predicted"/>
<feature type="domain" description="F-box" evidence="1">
    <location>
        <begin position="74"/>
        <end position="121"/>
    </location>
</feature>
<reference evidence="3" key="1">
    <citation type="journal article" date="2024" name="IScience">
        <title>Strigolactones Initiate the Formation of Haustorium-like Structures in Castilleja.</title>
        <authorList>
            <person name="Buerger M."/>
            <person name="Peterson D."/>
            <person name="Chory J."/>
        </authorList>
    </citation>
    <scope>NUCLEOTIDE SEQUENCE [LARGE SCALE GENOMIC DNA]</scope>
</reference>
<comment type="caution">
    <text evidence="2">The sequence shown here is derived from an EMBL/GenBank/DDBJ whole genome shotgun (WGS) entry which is preliminary data.</text>
</comment>
<evidence type="ECO:0000313" key="3">
    <source>
        <dbReference type="Proteomes" id="UP001632038"/>
    </source>
</evidence>
<dbReference type="InterPro" id="IPR050796">
    <property type="entry name" value="SCF_F-box_component"/>
</dbReference>
<sequence length="445" mass="51853">MMYKLPPIRLPPPPPRRHIGGSLMDGLTDSQLNTVPTTKRNEEGNSEIHVSRKRTKVINVRSQPYYLMICQSLESNISSLPDDIVFDILVQLPAQDIYSAVRPVCRKWYQMIHTHKFVNTHLHHSTYGLLLQKQVSISTQLTFVSLSRQGEIELTRLNYKPEHSLWCSSSNGLILECERRKESTLYISNPVTMQRFSLPRPDYSSAGMGFCFSAIAYASLPMEYKVVRVYYTAQRRTCIILTVGVDKSWRLICTQHLSLKATKNLRFSPLTTEGFVHWAKAKSGKYVLTLNVETEIIKEYPVPSSASSSVGGVYYFSTVKYLSMLIRRGGWAWEVWEMKPETGEWTQLPEIDLEDRMCDIFWRIRERYTPFRSFIYIRICLFPVGWLEYKEVLLYRVRCPHTGQRLNTWIAWNILLKEIEFIKLDFDLDGFFVHRNSLLWLDGSC</sequence>
<evidence type="ECO:0000313" key="2">
    <source>
        <dbReference type="EMBL" id="KAL3615323.1"/>
    </source>
</evidence>
<name>A0ABD3BD76_9LAMI</name>
<dbReference type="Gene3D" id="1.20.1280.50">
    <property type="match status" value="1"/>
</dbReference>
<dbReference type="PANTHER" id="PTHR31672:SF11">
    <property type="entry name" value="F-BOX PROTEIN CPR1-LIKE ISOFORM X2"/>
    <property type="match status" value="1"/>
</dbReference>
<dbReference type="PROSITE" id="PS50181">
    <property type="entry name" value="FBOX"/>
    <property type="match status" value="1"/>
</dbReference>
<evidence type="ECO:0000259" key="1">
    <source>
        <dbReference type="PROSITE" id="PS50181"/>
    </source>
</evidence>
<dbReference type="InterPro" id="IPR017451">
    <property type="entry name" value="F-box-assoc_interact_dom"/>
</dbReference>
<dbReference type="Pfam" id="PF08268">
    <property type="entry name" value="FBA_3"/>
    <property type="match status" value="1"/>
</dbReference>
<dbReference type="NCBIfam" id="TIGR01640">
    <property type="entry name" value="F_box_assoc_1"/>
    <property type="match status" value="1"/>
</dbReference>
<organism evidence="2 3">
    <name type="scientific">Castilleja foliolosa</name>
    <dbReference type="NCBI Taxonomy" id="1961234"/>
    <lineage>
        <taxon>Eukaryota</taxon>
        <taxon>Viridiplantae</taxon>
        <taxon>Streptophyta</taxon>
        <taxon>Embryophyta</taxon>
        <taxon>Tracheophyta</taxon>
        <taxon>Spermatophyta</taxon>
        <taxon>Magnoliopsida</taxon>
        <taxon>eudicotyledons</taxon>
        <taxon>Gunneridae</taxon>
        <taxon>Pentapetalae</taxon>
        <taxon>asterids</taxon>
        <taxon>lamiids</taxon>
        <taxon>Lamiales</taxon>
        <taxon>Orobanchaceae</taxon>
        <taxon>Pedicularideae</taxon>
        <taxon>Castillejinae</taxon>
        <taxon>Castilleja</taxon>
    </lineage>
</organism>
<dbReference type="SUPFAM" id="SSF81383">
    <property type="entry name" value="F-box domain"/>
    <property type="match status" value="1"/>
</dbReference>
<dbReference type="EMBL" id="JAVIJP010000100">
    <property type="protein sequence ID" value="KAL3615323.1"/>
    <property type="molecule type" value="Genomic_DNA"/>
</dbReference>
<protein>
    <recommendedName>
        <fullName evidence="1">F-box domain-containing protein</fullName>
    </recommendedName>
</protein>
<gene>
    <name evidence="2" type="ORF">CASFOL_040984</name>
</gene>
<dbReference type="AlphaFoldDB" id="A0ABD3BD76"/>
<dbReference type="InterPro" id="IPR001810">
    <property type="entry name" value="F-box_dom"/>
</dbReference>
<dbReference type="InterPro" id="IPR013187">
    <property type="entry name" value="F-box-assoc_dom_typ3"/>
</dbReference>
<dbReference type="Pfam" id="PF12937">
    <property type="entry name" value="F-box-like"/>
    <property type="match status" value="1"/>
</dbReference>
<dbReference type="PANTHER" id="PTHR31672">
    <property type="entry name" value="BNACNNG10540D PROTEIN"/>
    <property type="match status" value="1"/>
</dbReference>
<accession>A0ABD3BD76</accession>